<dbReference type="AlphaFoldDB" id="A0A0B7A0I5"/>
<protein>
    <submittedName>
        <fullName evidence="1">Uncharacterized protein</fullName>
    </submittedName>
</protein>
<gene>
    <name evidence="1" type="primary">ORF89648</name>
</gene>
<proteinExistence type="predicted"/>
<reference evidence="1" key="1">
    <citation type="submission" date="2014-12" db="EMBL/GenBank/DDBJ databases">
        <title>Insight into the proteome of Arion vulgaris.</title>
        <authorList>
            <person name="Aradska J."/>
            <person name="Bulat T."/>
            <person name="Smidak R."/>
            <person name="Sarate P."/>
            <person name="Gangsoo J."/>
            <person name="Sialana F."/>
            <person name="Bilban M."/>
            <person name="Lubec G."/>
        </authorList>
    </citation>
    <scope>NUCLEOTIDE SEQUENCE</scope>
    <source>
        <tissue evidence="1">Skin</tissue>
    </source>
</reference>
<name>A0A0B7A0I5_9EUPU</name>
<accession>A0A0B7A0I5</accession>
<dbReference type="EMBL" id="HACG01027237">
    <property type="protein sequence ID" value="CEK74102.1"/>
    <property type="molecule type" value="Transcribed_RNA"/>
</dbReference>
<evidence type="ECO:0000313" key="1">
    <source>
        <dbReference type="EMBL" id="CEK74102.1"/>
    </source>
</evidence>
<sequence>MDVVPDGVFGSLCFLLACFMSANCLNLHSFLISFQSLLLVVSILDKLVLYICAKRLQVTLAHVFVAEEVVPTVLLSEVSFT</sequence>
<organism evidence="1">
    <name type="scientific">Arion vulgaris</name>
    <dbReference type="NCBI Taxonomy" id="1028688"/>
    <lineage>
        <taxon>Eukaryota</taxon>
        <taxon>Metazoa</taxon>
        <taxon>Spiralia</taxon>
        <taxon>Lophotrochozoa</taxon>
        <taxon>Mollusca</taxon>
        <taxon>Gastropoda</taxon>
        <taxon>Heterobranchia</taxon>
        <taxon>Euthyneura</taxon>
        <taxon>Panpulmonata</taxon>
        <taxon>Eupulmonata</taxon>
        <taxon>Stylommatophora</taxon>
        <taxon>Helicina</taxon>
        <taxon>Arionoidea</taxon>
        <taxon>Arionidae</taxon>
        <taxon>Arion</taxon>
    </lineage>
</organism>